<keyword evidence="2" id="KW-0150">Chloroplast</keyword>
<reference evidence="11" key="1">
    <citation type="journal article" date="2015" name="BMC Plant Biol.">
        <title>NDH expression marks major transitions in plant evolution and reveals coordinate intracellular gene loss.</title>
        <authorList>
            <person name="Ruhlman T.A."/>
            <person name="Chang W.J."/>
            <person name="Chen J.J."/>
            <person name="Huang Y.T."/>
            <person name="Chan M.T."/>
            <person name="Zhang J."/>
            <person name="Liao D.C."/>
            <person name="Blazier J.C."/>
            <person name="Jin X."/>
            <person name="Shih M.C."/>
            <person name="Jansen R.K."/>
            <person name="Lin C.S."/>
        </authorList>
    </citation>
    <scope>NUCLEOTIDE SEQUENCE</scope>
</reference>
<dbReference type="InterPro" id="IPR023222">
    <property type="entry name" value="PsbQ-like_dom_sf"/>
</dbReference>
<dbReference type="GO" id="GO:0019898">
    <property type="term" value="C:extrinsic component of membrane"/>
    <property type="evidence" value="ECO:0007669"/>
    <property type="project" value="InterPro"/>
</dbReference>
<evidence type="ECO:0000256" key="5">
    <source>
        <dbReference type="ARBA" id="ARBA00022946"/>
    </source>
</evidence>
<protein>
    <submittedName>
        <fullName evidence="11">Photosystem II subunit Q-1</fullName>
    </submittedName>
</protein>
<evidence type="ECO:0000256" key="1">
    <source>
        <dbReference type="ARBA" id="ARBA00004334"/>
    </source>
</evidence>
<comment type="similarity">
    <text evidence="9">Belongs to the PsbQ family.</text>
</comment>
<sequence length="232" mass="24813">MASMAGLRGSSLAVLEGSIQLSEGSRLAATTSVRLSGGGRAGFGVIRAQTGQLAEGDRQGGRRAMLGALTAGIAGAAFVNSVLAEAKPIKIGPPPPPSGGLPGTQNSDVPRDLDLPIKDRFYIQSLPPNEATQRAKESAKDILGVKELIDKKQWPYVQNDLRLKASYLRYDLNTIIASKPKEEKKNLKQLTSKLFNTISDLDHAAKIKSPEEATKYYTETKSALDDLLVKLG</sequence>
<comment type="subcellular location">
    <subcellularLocation>
        <location evidence="1">Plastid</location>
        <location evidence="1">Chloroplast thylakoid membrane</location>
    </subcellularLocation>
</comment>
<evidence type="ECO:0000256" key="7">
    <source>
        <dbReference type="ARBA" id="ARBA00023136"/>
    </source>
</evidence>
<evidence type="ECO:0000256" key="10">
    <source>
        <dbReference type="SAM" id="MobiDB-lite"/>
    </source>
</evidence>
<evidence type="ECO:0000256" key="2">
    <source>
        <dbReference type="ARBA" id="ARBA00022528"/>
    </source>
</evidence>
<keyword evidence="6" id="KW-0793">Thylakoid</keyword>
<feature type="region of interest" description="Disordered" evidence="10">
    <location>
        <begin position="89"/>
        <end position="110"/>
    </location>
</feature>
<evidence type="ECO:0000256" key="4">
    <source>
        <dbReference type="ARBA" id="ARBA00022640"/>
    </source>
</evidence>
<dbReference type="PANTHER" id="PTHR33399:SF3">
    <property type="entry name" value="OXYGEN-EVOLVING ENHANCER PROTEIN 3-1, CHLOROPLASTIC"/>
    <property type="match status" value="1"/>
</dbReference>
<keyword evidence="3" id="KW-0602">Photosynthesis</keyword>
<dbReference type="GO" id="GO:0005509">
    <property type="term" value="F:calcium ion binding"/>
    <property type="evidence" value="ECO:0007669"/>
    <property type="project" value="InterPro"/>
</dbReference>
<evidence type="ECO:0000256" key="6">
    <source>
        <dbReference type="ARBA" id="ARBA00023078"/>
    </source>
</evidence>
<dbReference type="FunFam" id="1.20.120.290:FF:000001">
    <property type="entry name" value="Oxygen-evolving enhancer protein 3"/>
    <property type="match status" value="1"/>
</dbReference>
<dbReference type="Pfam" id="PF05757">
    <property type="entry name" value="PsbQ"/>
    <property type="match status" value="1"/>
</dbReference>
<dbReference type="InterPro" id="IPR008797">
    <property type="entry name" value="PSII_PsbQ"/>
</dbReference>
<proteinExistence type="evidence at transcript level"/>
<organism evidence="11">
    <name type="scientific">Habenaria pantlingiana</name>
    <dbReference type="NCBI Taxonomy" id="1498489"/>
    <lineage>
        <taxon>Eukaryota</taxon>
        <taxon>Viridiplantae</taxon>
        <taxon>Streptophyta</taxon>
        <taxon>Embryophyta</taxon>
        <taxon>Tracheophyta</taxon>
        <taxon>Spermatophyta</taxon>
        <taxon>Magnoliopsida</taxon>
        <taxon>Liliopsida</taxon>
        <taxon>Asparagales</taxon>
        <taxon>Orchidaceae</taxon>
        <taxon>Orchidoideae</taxon>
        <taxon>Orchideae</taxon>
        <taxon>Orchidinae</taxon>
        <taxon>Habenaria</taxon>
    </lineage>
</organism>
<dbReference type="GO" id="GO:0009535">
    <property type="term" value="C:chloroplast thylakoid membrane"/>
    <property type="evidence" value="ECO:0007669"/>
    <property type="project" value="UniProtKB-SubCell"/>
</dbReference>
<dbReference type="AlphaFoldDB" id="A0A0F7H1D0"/>
<dbReference type="SUPFAM" id="SSF101112">
    <property type="entry name" value="Oxygen-evolving enhancer protein 3"/>
    <property type="match status" value="1"/>
</dbReference>
<keyword evidence="4" id="KW-0934">Plastid</keyword>
<dbReference type="PANTHER" id="PTHR33399">
    <property type="entry name" value="OXYGEN-EVOLVING ENHANCER PROTEIN 3-1, CHLOROPLASTIC"/>
    <property type="match status" value="1"/>
</dbReference>
<evidence type="ECO:0000256" key="9">
    <source>
        <dbReference type="ARBA" id="ARBA00035649"/>
    </source>
</evidence>
<dbReference type="GO" id="GO:0009654">
    <property type="term" value="C:photosystem II oxygen evolving complex"/>
    <property type="evidence" value="ECO:0007669"/>
    <property type="project" value="InterPro"/>
</dbReference>
<dbReference type="InterPro" id="IPR054099">
    <property type="entry name" value="PSII_PsbQ_pln"/>
</dbReference>
<dbReference type="EMBL" id="KM585378">
    <property type="protein sequence ID" value="AKG63478.1"/>
    <property type="molecule type" value="mRNA"/>
</dbReference>
<gene>
    <name evidence="11" type="primary">PSBQ1</name>
</gene>
<dbReference type="Gene3D" id="1.20.120.290">
    <property type="entry name" value="Oxygen-evolving enhancer protein 3 (PsbQ), four-helix up-down bundle"/>
    <property type="match status" value="1"/>
</dbReference>
<evidence type="ECO:0000256" key="3">
    <source>
        <dbReference type="ARBA" id="ARBA00022531"/>
    </source>
</evidence>
<evidence type="ECO:0000256" key="8">
    <source>
        <dbReference type="ARBA" id="ARBA00023276"/>
    </source>
</evidence>
<keyword evidence="5" id="KW-0809">Transit peptide</keyword>
<keyword evidence="8" id="KW-0604">Photosystem II</keyword>
<keyword evidence="7" id="KW-0472">Membrane</keyword>
<evidence type="ECO:0000313" key="11">
    <source>
        <dbReference type="EMBL" id="AKG63478.1"/>
    </source>
</evidence>
<name>A0A0F7H1D0_9ASPA</name>
<accession>A0A0F7H1D0</accession>
<dbReference type="GO" id="GO:0009767">
    <property type="term" value="P:photosynthetic electron transport chain"/>
    <property type="evidence" value="ECO:0007669"/>
    <property type="project" value="TreeGrafter"/>
</dbReference>